<reference evidence="2" key="1">
    <citation type="submission" date="2019-08" db="EMBL/GenBank/DDBJ databases">
        <authorList>
            <person name="Kucharzyk K."/>
            <person name="Murdoch R.W."/>
            <person name="Higgins S."/>
            <person name="Loffler F."/>
        </authorList>
    </citation>
    <scope>NUCLEOTIDE SEQUENCE</scope>
</reference>
<dbReference type="EMBL" id="VSSQ01009366">
    <property type="protein sequence ID" value="MPM41423.1"/>
    <property type="molecule type" value="Genomic_DNA"/>
</dbReference>
<evidence type="ECO:0000256" key="1">
    <source>
        <dbReference type="SAM" id="MobiDB-lite"/>
    </source>
</evidence>
<feature type="region of interest" description="Disordered" evidence="1">
    <location>
        <begin position="60"/>
        <end position="117"/>
    </location>
</feature>
<sequence>MDGVQRLVVAVPQVQVFDGEDRVHGFTSLSGSGRRGGLQNVRLVWSASDLRRAAIFRRRANKSAGSSQFFQSSAREAGGQIDHQRQQHQNRGNGKGHRRLTPLVRIDIKGHGQRGGG</sequence>
<comment type="caution">
    <text evidence="2">The sequence shown here is derived from an EMBL/GenBank/DDBJ whole genome shotgun (WGS) entry which is preliminary data.</text>
</comment>
<gene>
    <name evidence="2" type="ORF">SDC9_88078</name>
</gene>
<dbReference type="AlphaFoldDB" id="A0A644ZRZ3"/>
<proteinExistence type="predicted"/>
<protein>
    <submittedName>
        <fullName evidence="2">Uncharacterized protein</fullName>
    </submittedName>
</protein>
<organism evidence="2">
    <name type="scientific">bioreactor metagenome</name>
    <dbReference type="NCBI Taxonomy" id="1076179"/>
    <lineage>
        <taxon>unclassified sequences</taxon>
        <taxon>metagenomes</taxon>
        <taxon>ecological metagenomes</taxon>
    </lineage>
</organism>
<accession>A0A644ZRZ3</accession>
<feature type="compositionally biased region" description="Low complexity" evidence="1">
    <location>
        <begin position="63"/>
        <end position="74"/>
    </location>
</feature>
<name>A0A644ZRZ3_9ZZZZ</name>
<evidence type="ECO:0000313" key="2">
    <source>
        <dbReference type="EMBL" id="MPM41423.1"/>
    </source>
</evidence>